<dbReference type="Proteomes" id="UP001176941">
    <property type="component" value="Chromosome 20"/>
</dbReference>
<feature type="region of interest" description="Disordered" evidence="1">
    <location>
        <begin position="74"/>
        <end position="104"/>
    </location>
</feature>
<organism evidence="2 3">
    <name type="scientific">Rangifer tarandus platyrhynchus</name>
    <name type="common">Svalbard reindeer</name>
    <dbReference type="NCBI Taxonomy" id="3082113"/>
    <lineage>
        <taxon>Eukaryota</taxon>
        <taxon>Metazoa</taxon>
        <taxon>Chordata</taxon>
        <taxon>Craniata</taxon>
        <taxon>Vertebrata</taxon>
        <taxon>Euteleostomi</taxon>
        <taxon>Mammalia</taxon>
        <taxon>Eutheria</taxon>
        <taxon>Laurasiatheria</taxon>
        <taxon>Artiodactyla</taxon>
        <taxon>Ruminantia</taxon>
        <taxon>Pecora</taxon>
        <taxon>Cervidae</taxon>
        <taxon>Odocoileinae</taxon>
        <taxon>Rangifer</taxon>
    </lineage>
</organism>
<gene>
    <name evidence="2" type="ORF">MRATA1EN1_LOCUS11095</name>
</gene>
<evidence type="ECO:0000313" key="3">
    <source>
        <dbReference type="Proteomes" id="UP001176941"/>
    </source>
</evidence>
<feature type="compositionally biased region" description="Low complexity" evidence="1">
    <location>
        <begin position="24"/>
        <end position="33"/>
    </location>
</feature>
<evidence type="ECO:0000256" key="1">
    <source>
        <dbReference type="SAM" id="MobiDB-lite"/>
    </source>
</evidence>
<proteinExistence type="predicted"/>
<accession>A0ABN8YL22</accession>
<reference evidence="2" key="1">
    <citation type="submission" date="2023-04" db="EMBL/GenBank/DDBJ databases">
        <authorList>
            <consortium name="ELIXIR-Norway"/>
        </authorList>
    </citation>
    <scope>NUCLEOTIDE SEQUENCE [LARGE SCALE GENOMIC DNA]</scope>
</reference>
<keyword evidence="3" id="KW-1185">Reference proteome</keyword>
<protein>
    <submittedName>
        <fullName evidence="2">Uncharacterized protein</fullName>
    </submittedName>
</protein>
<dbReference type="EMBL" id="OX459956">
    <property type="protein sequence ID" value="CAI9162133.1"/>
    <property type="molecule type" value="Genomic_DNA"/>
</dbReference>
<sequence length="157" mass="16134">MTALSARGHLTLGAVVIRRGEAGGARQRGWAQAESRRRERGPGARASARPRFCAVCGGRSLTCLPPPDTVLFSPLSPSSRLPRRPSGAAGARVSLGKRADPAAGLQGACVRGGAGRAPRPRCKEVHVQPLGAGAAGHRGQCPHPSLAAKSMALGRQL</sequence>
<feature type="region of interest" description="Disordered" evidence="1">
    <location>
        <begin position="23"/>
        <end position="44"/>
    </location>
</feature>
<name>A0ABN8YL22_RANTA</name>
<feature type="compositionally biased region" description="Low complexity" evidence="1">
    <location>
        <begin position="74"/>
        <end position="86"/>
    </location>
</feature>
<evidence type="ECO:0000313" key="2">
    <source>
        <dbReference type="EMBL" id="CAI9162133.1"/>
    </source>
</evidence>